<organism evidence="1 2">
    <name type="scientific">Xenoophorus captivus</name>
    <dbReference type="NCBI Taxonomy" id="1517983"/>
    <lineage>
        <taxon>Eukaryota</taxon>
        <taxon>Metazoa</taxon>
        <taxon>Chordata</taxon>
        <taxon>Craniata</taxon>
        <taxon>Vertebrata</taxon>
        <taxon>Euteleostomi</taxon>
        <taxon>Actinopterygii</taxon>
        <taxon>Neopterygii</taxon>
        <taxon>Teleostei</taxon>
        <taxon>Neoteleostei</taxon>
        <taxon>Acanthomorphata</taxon>
        <taxon>Ovalentaria</taxon>
        <taxon>Atherinomorphae</taxon>
        <taxon>Cyprinodontiformes</taxon>
        <taxon>Goodeidae</taxon>
        <taxon>Xenoophorus</taxon>
    </lineage>
</organism>
<proteinExistence type="predicted"/>
<name>A0ABV0QGP8_9TELE</name>
<gene>
    <name evidence="1" type="ORF">XENOCAPTIV_002230</name>
</gene>
<dbReference type="EMBL" id="JAHRIN010009624">
    <property type="protein sequence ID" value="MEQ2194738.1"/>
    <property type="molecule type" value="Genomic_DNA"/>
</dbReference>
<reference evidence="1 2" key="1">
    <citation type="submission" date="2021-06" db="EMBL/GenBank/DDBJ databases">
        <authorList>
            <person name="Palmer J.M."/>
        </authorList>
    </citation>
    <scope>NUCLEOTIDE SEQUENCE [LARGE SCALE GENOMIC DNA]</scope>
    <source>
        <strain evidence="1 2">XC_2019</strain>
        <tissue evidence="1">Muscle</tissue>
    </source>
</reference>
<evidence type="ECO:0000313" key="1">
    <source>
        <dbReference type="EMBL" id="MEQ2194738.1"/>
    </source>
</evidence>
<keyword evidence="2" id="KW-1185">Reference proteome</keyword>
<protein>
    <submittedName>
        <fullName evidence="1">Uncharacterized protein</fullName>
    </submittedName>
</protein>
<dbReference type="Proteomes" id="UP001434883">
    <property type="component" value="Unassembled WGS sequence"/>
</dbReference>
<evidence type="ECO:0000313" key="2">
    <source>
        <dbReference type="Proteomes" id="UP001434883"/>
    </source>
</evidence>
<comment type="caution">
    <text evidence="1">The sequence shown here is derived from an EMBL/GenBank/DDBJ whole genome shotgun (WGS) entry which is preliminary data.</text>
</comment>
<sequence>MAALRVVALSGTGRALLSTGNTLKTPKHCGRLEMEAGGLTGKKKVALTTLGVVTAGGAGLALMLHQSVKASELELHPPNYPWSHSGLLSSLDHARCVDWDRQRHDIRHTSSLLHISPLQIDFC</sequence>
<accession>A0ABV0QGP8</accession>